<feature type="transmembrane region" description="Helical" evidence="1">
    <location>
        <begin position="75"/>
        <end position="98"/>
    </location>
</feature>
<accession>A0A1A8VM19</accession>
<evidence type="ECO:0000313" key="3">
    <source>
        <dbReference type="Proteomes" id="UP000078546"/>
    </source>
</evidence>
<keyword evidence="1" id="KW-0472">Membrane</keyword>
<gene>
    <name evidence="2" type="ORF">POVCU1_002360</name>
</gene>
<dbReference type="Proteomes" id="UP000078546">
    <property type="component" value="Unassembled WGS sequence"/>
</dbReference>
<dbReference type="AlphaFoldDB" id="A0A1A8VM19"/>
<name>A0A1A8VM19_PLAOA</name>
<evidence type="ECO:0000313" key="2">
    <source>
        <dbReference type="EMBL" id="SBS80696.1"/>
    </source>
</evidence>
<keyword evidence="1" id="KW-1133">Transmembrane helix</keyword>
<evidence type="ECO:0000256" key="1">
    <source>
        <dbReference type="SAM" id="Phobius"/>
    </source>
</evidence>
<keyword evidence="1" id="KW-0812">Transmembrane</keyword>
<sequence length="169" mass="19674">MRPVRNILDDIRVRRKRDIFRNNLRRKNKLNPLYDQPEKNFLEVKSTHIYNPSIAYRDFFDNNAMGTSTIYYSRLMWGGVIFLIMFILVSSIGVYLYVNNLEGNYPKKRHDLSRGGALNGRCSHHLREKMGERAKKKKKNGTQLEAEAVRRGKVAKLRQAPCEVVDSTG</sequence>
<proteinExistence type="predicted"/>
<protein>
    <submittedName>
        <fullName evidence="2">Uncharacterized protein</fullName>
    </submittedName>
</protein>
<organism evidence="2 3">
    <name type="scientific">Plasmodium ovale curtisi</name>
    <dbReference type="NCBI Taxonomy" id="864141"/>
    <lineage>
        <taxon>Eukaryota</taxon>
        <taxon>Sar</taxon>
        <taxon>Alveolata</taxon>
        <taxon>Apicomplexa</taxon>
        <taxon>Aconoidasida</taxon>
        <taxon>Haemosporida</taxon>
        <taxon>Plasmodiidae</taxon>
        <taxon>Plasmodium</taxon>
        <taxon>Plasmodium (Plasmodium)</taxon>
    </lineage>
</organism>
<dbReference type="EMBL" id="FLQV01000051">
    <property type="protein sequence ID" value="SBS80696.1"/>
    <property type="molecule type" value="Genomic_DNA"/>
</dbReference>
<reference evidence="3" key="1">
    <citation type="submission" date="2016-05" db="EMBL/GenBank/DDBJ databases">
        <authorList>
            <person name="Naeem Raeece"/>
        </authorList>
    </citation>
    <scope>NUCLEOTIDE SEQUENCE [LARGE SCALE GENOMIC DNA]</scope>
</reference>